<dbReference type="EMBL" id="HACA01014264">
    <property type="protein sequence ID" value="CDW31625.1"/>
    <property type="molecule type" value="Transcribed_RNA"/>
</dbReference>
<protein>
    <recommendedName>
        <fullName evidence="4 13">Protein disulfide-isomerase</fullName>
        <ecNumber evidence="4 13">5.3.4.1</ecNumber>
    </recommendedName>
</protein>
<evidence type="ECO:0000256" key="4">
    <source>
        <dbReference type="ARBA" id="ARBA00012723"/>
    </source>
</evidence>
<keyword evidence="7" id="KW-0256">Endoplasmic reticulum</keyword>
<dbReference type="AlphaFoldDB" id="A0A0K2U0K5"/>
<comment type="catalytic activity">
    <reaction evidence="1 13">
        <text>Catalyzes the rearrangement of -S-S- bonds in proteins.</text>
        <dbReference type="EC" id="5.3.4.1"/>
    </reaction>
</comment>
<keyword evidence="8 11" id="KW-1015">Disulfide bond</keyword>
<evidence type="ECO:0000256" key="1">
    <source>
        <dbReference type="ARBA" id="ARBA00001182"/>
    </source>
</evidence>
<dbReference type="OrthoDB" id="72053at2759"/>
<dbReference type="InterPro" id="IPR005792">
    <property type="entry name" value="Prot_disulphide_isomerase"/>
</dbReference>
<dbReference type="NCBIfam" id="TIGR01126">
    <property type="entry name" value="pdi_dom"/>
    <property type="match status" value="2"/>
</dbReference>
<feature type="signal peptide" evidence="13">
    <location>
        <begin position="1"/>
        <end position="18"/>
    </location>
</feature>
<dbReference type="GO" id="GO:0034976">
    <property type="term" value="P:response to endoplasmic reticulum stress"/>
    <property type="evidence" value="ECO:0007669"/>
    <property type="project" value="TreeGrafter"/>
</dbReference>
<dbReference type="PANTHER" id="PTHR18929:SF240">
    <property type="entry name" value="PROTEIN DISULFIDE-ISOMERASE"/>
    <property type="match status" value="1"/>
</dbReference>
<comment type="similarity">
    <text evidence="3 12">Belongs to the protein disulfide isomerase family.</text>
</comment>
<dbReference type="PANTHER" id="PTHR18929">
    <property type="entry name" value="PROTEIN DISULFIDE ISOMERASE"/>
    <property type="match status" value="1"/>
</dbReference>
<name>A0A0K2U0K5_LEPSM</name>
<dbReference type="FunFam" id="3.40.30.10:FF:000042">
    <property type="entry name" value="protein disulfide-isomerase A2"/>
    <property type="match status" value="1"/>
</dbReference>
<evidence type="ECO:0000256" key="12">
    <source>
        <dbReference type="RuleBase" id="RU004208"/>
    </source>
</evidence>
<dbReference type="GO" id="GO:0006457">
    <property type="term" value="P:protein folding"/>
    <property type="evidence" value="ECO:0007669"/>
    <property type="project" value="TreeGrafter"/>
</dbReference>
<dbReference type="InterPro" id="IPR005788">
    <property type="entry name" value="PDI_thioredoxin-like_dom"/>
</dbReference>
<feature type="chain" id="PRO_5005393106" description="Protein disulfide-isomerase" evidence="13">
    <location>
        <begin position="19"/>
        <end position="488"/>
    </location>
</feature>
<dbReference type="GO" id="GO:0005788">
    <property type="term" value="C:endoplasmic reticulum lumen"/>
    <property type="evidence" value="ECO:0007669"/>
    <property type="project" value="UniProtKB-SubCell"/>
</dbReference>
<feature type="disulfide bond" description="Redox-active" evidence="11">
    <location>
        <begin position="397"/>
        <end position="400"/>
    </location>
</feature>
<dbReference type="NCBIfam" id="TIGR01130">
    <property type="entry name" value="ER_PDI_fam"/>
    <property type="match status" value="1"/>
</dbReference>
<evidence type="ECO:0000256" key="3">
    <source>
        <dbReference type="ARBA" id="ARBA00006347"/>
    </source>
</evidence>
<dbReference type="InterPro" id="IPR017937">
    <property type="entry name" value="Thioredoxin_CS"/>
</dbReference>
<dbReference type="InterPro" id="IPR036249">
    <property type="entry name" value="Thioredoxin-like_sf"/>
</dbReference>
<evidence type="ECO:0000256" key="13">
    <source>
        <dbReference type="RuleBase" id="RU361130"/>
    </source>
</evidence>
<evidence type="ECO:0000256" key="10">
    <source>
        <dbReference type="ARBA" id="ARBA00023284"/>
    </source>
</evidence>
<feature type="disulfide bond" description="Redox-active" evidence="11">
    <location>
        <begin position="55"/>
        <end position="58"/>
    </location>
</feature>
<keyword evidence="9 13" id="KW-0413">Isomerase</keyword>
<dbReference type="PROSITE" id="PS00194">
    <property type="entry name" value="THIOREDOXIN_1"/>
    <property type="match status" value="2"/>
</dbReference>
<keyword evidence="10 11" id="KW-0676">Redox-active center</keyword>
<dbReference type="Pfam" id="PF00085">
    <property type="entry name" value="Thioredoxin"/>
    <property type="match status" value="2"/>
</dbReference>
<feature type="domain" description="Thioredoxin" evidence="14">
    <location>
        <begin position="354"/>
        <end position="474"/>
    </location>
</feature>
<sequence length="488" mass="54521">MNRFLGVFLVCLAATCYGEDEITQDEGVLVLTTKNFDSAIEKHDFMLVEFYAPWCGHCKALAPEFAKAAGALADKESSIMLGKVDATEEGELAEKFGVRGYPTLKLFRNGKPVEYNGGRTADTIIAWLEKKNGPPAATLKTVEEVKDATKDVKVAVLGLFKDVESDAAKAYLDAALSMDDETFLISSQDAVFTEYEIKGDSAVILLKKFDEGRNDKTDDFTAESISAFISTNALPSVIEFNHDSAQKIFSGEIKNHILFFMSGKSEAFDQTVKMVNPIAKDHKGKMLFVTIDTDEEDHKRILEFFGVKEDELPTMRLIKLEEDMSKFRPDNLEITESNIRAFIKSFFDGTLKQHLLSEEVPKDWDKEDVKVLVGKNFEEVAMNKDKNVLVEFYAPWCGHCKQLVPIWEELGKNFADKEDIVIAKMDSTTNELESIKVTGFPTIKLFKKGSNEVVNYNGERTLEGFTKFLESDGVDGAEAKSGGDHDEL</sequence>
<dbReference type="Gene3D" id="3.40.30.10">
    <property type="entry name" value="Glutaredoxin"/>
    <property type="match status" value="4"/>
</dbReference>
<dbReference type="GO" id="GO:0003756">
    <property type="term" value="F:protein disulfide isomerase activity"/>
    <property type="evidence" value="ECO:0007669"/>
    <property type="project" value="UniProtKB-EC"/>
</dbReference>
<evidence type="ECO:0000256" key="9">
    <source>
        <dbReference type="ARBA" id="ARBA00023235"/>
    </source>
</evidence>
<keyword evidence="5 13" id="KW-0732">Signal</keyword>
<dbReference type="Pfam" id="PF13848">
    <property type="entry name" value="Thioredoxin_6"/>
    <property type="match status" value="1"/>
</dbReference>
<evidence type="ECO:0000313" key="15">
    <source>
        <dbReference type="EMBL" id="CDW31625.1"/>
    </source>
</evidence>
<evidence type="ECO:0000256" key="2">
    <source>
        <dbReference type="ARBA" id="ARBA00004319"/>
    </source>
</evidence>
<reference evidence="15" key="1">
    <citation type="submission" date="2014-05" db="EMBL/GenBank/DDBJ databases">
        <authorList>
            <person name="Chronopoulou M."/>
        </authorList>
    </citation>
    <scope>NUCLEOTIDE SEQUENCE</scope>
    <source>
        <tissue evidence="15">Whole organism</tissue>
    </source>
</reference>
<keyword evidence="6" id="KW-0677">Repeat</keyword>
<dbReference type="FunFam" id="3.40.30.10:FF:000027">
    <property type="entry name" value="protein disulfide-isomerase A2"/>
    <property type="match status" value="1"/>
</dbReference>
<evidence type="ECO:0000256" key="6">
    <source>
        <dbReference type="ARBA" id="ARBA00022737"/>
    </source>
</evidence>
<dbReference type="EC" id="5.3.4.1" evidence="4 13"/>
<dbReference type="CDD" id="cd02995">
    <property type="entry name" value="PDI_a_PDI_a'_C"/>
    <property type="match status" value="1"/>
</dbReference>
<dbReference type="CDD" id="cd02982">
    <property type="entry name" value="PDI_b'_family"/>
    <property type="match status" value="1"/>
</dbReference>
<dbReference type="FunFam" id="3.40.30.10:FF:000023">
    <property type="entry name" value="Protein disulfide-isomerase"/>
    <property type="match status" value="1"/>
</dbReference>
<dbReference type="CDD" id="cd02961">
    <property type="entry name" value="PDI_a_family"/>
    <property type="match status" value="1"/>
</dbReference>
<dbReference type="FunFam" id="3.40.30.10:FF:000030">
    <property type="entry name" value="Protein disulfide-isomerase"/>
    <property type="match status" value="1"/>
</dbReference>
<evidence type="ECO:0000256" key="7">
    <source>
        <dbReference type="ARBA" id="ARBA00022824"/>
    </source>
</evidence>
<evidence type="ECO:0000256" key="8">
    <source>
        <dbReference type="ARBA" id="ARBA00023157"/>
    </source>
</evidence>
<dbReference type="InterPro" id="IPR013766">
    <property type="entry name" value="Thioredoxin_domain"/>
</dbReference>
<evidence type="ECO:0000256" key="11">
    <source>
        <dbReference type="PIRSR" id="PIRSR605792-51"/>
    </source>
</evidence>
<accession>A0A0K2U0K5</accession>
<proteinExistence type="inferred from homology"/>
<organism evidence="15">
    <name type="scientific">Lepeophtheirus salmonis</name>
    <name type="common">Salmon louse</name>
    <name type="synonym">Caligus salmonis</name>
    <dbReference type="NCBI Taxonomy" id="72036"/>
    <lineage>
        <taxon>Eukaryota</taxon>
        <taxon>Metazoa</taxon>
        <taxon>Ecdysozoa</taxon>
        <taxon>Arthropoda</taxon>
        <taxon>Crustacea</taxon>
        <taxon>Multicrustacea</taxon>
        <taxon>Hexanauplia</taxon>
        <taxon>Copepoda</taxon>
        <taxon>Siphonostomatoida</taxon>
        <taxon>Caligidae</taxon>
        <taxon>Lepeophtheirus</taxon>
    </lineage>
</organism>
<dbReference type="CDD" id="cd02981">
    <property type="entry name" value="PDI_b_family"/>
    <property type="match status" value="1"/>
</dbReference>
<comment type="subcellular location">
    <subcellularLocation>
        <location evidence="2">Endoplasmic reticulum lumen</location>
    </subcellularLocation>
</comment>
<dbReference type="PRINTS" id="PR00421">
    <property type="entry name" value="THIOREDOXIN"/>
</dbReference>
<feature type="domain" description="Thioredoxin" evidence="14">
    <location>
        <begin position="11"/>
        <end position="133"/>
    </location>
</feature>
<dbReference type="SUPFAM" id="SSF52833">
    <property type="entry name" value="Thioredoxin-like"/>
    <property type="match status" value="4"/>
</dbReference>
<evidence type="ECO:0000256" key="5">
    <source>
        <dbReference type="ARBA" id="ARBA00022729"/>
    </source>
</evidence>
<dbReference type="PROSITE" id="PS51352">
    <property type="entry name" value="THIOREDOXIN_2"/>
    <property type="match status" value="2"/>
</dbReference>
<evidence type="ECO:0000259" key="14">
    <source>
        <dbReference type="PROSITE" id="PS51352"/>
    </source>
</evidence>